<dbReference type="AlphaFoldDB" id="A0A1Q9BXL7"/>
<sequence length="523" mass="59025">MPLGTVSPSTLPLRDLNTSAVQMKHFFDIIYDYDGHVNPDALSPILRDKAWDELPVPFGLKKPLGVEYLLQVFILPQVNGKHCIVKHIYVTKDKIKASLIFEAVYGTASEVIWGNNAKNTKKALQFMLENLGGTQFRLFSLTPDCKKSTKSAVMEKSEEELEKGFEFIREHGERDRGNLKQLVWIQKSIAGNTPIKGWRDGLVQKALDSLATDATMSKLITRYDLIIGDFEEGIQDLMQKLVPYLREHALWILGAAGKGKTPLGRVIAMMFSRYHGGTGSYRSGSDFDYFRGCPFTKKVSAIYDDGDIGLEPVKKKKAFSDVADTETLTKERWTAAKFVQNQLRVVIDNAFEPEKEQTISVDPNPTISHDQFLDIIRPAIRDMSTADIMAILKRSVFVVVGKEIVYWRLTVRNLASTTTATVVLNQKIMPNVFCGRMPGFKKQFVASILPMADPPLLTQQLLHMYESNGKGLHLQRNSHPNLRAHPSRSLPRHHRHLQNDLVERYMLAVPTAATWSLQASMIR</sequence>
<evidence type="ECO:0000313" key="2">
    <source>
        <dbReference type="Proteomes" id="UP000186817"/>
    </source>
</evidence>
<gene>
    <name evidence="1" type="ORF">AK812_SmicGene44802</name>
</gene>
<dbReference type="EMBL" id="LSRX01002510">
    <property type="protein sequence ID" value="OLP75402.1"/>
    <property type="molecule type" value="Genomic_DNA"/>
</dbReference>
<keyword evidence="2" id="KW-1185">Reference proteome</keyword>
<protein>
    <submittedName>
        <fullName evidence="1">Uncharacterized protein</fullName>
    </submittedName>
</protein>
<reference evidence="1 2" key="1">
    <citation type="submission" date="2016-02" db="EMBL/GenBank/DDBJ databases">
        <title>Genome analysis of coral dinoflagellate symbionts highlights evolutionary adaptations to a symbiotic lifestyle.</title>
        <authorList>
            <person name="Aranda M."/>
            <person name="Li Y."/>
            <person name="Liew Y.J."/>
            <person name="Baumgarten S."/>
            <person name="Simakov O."/>
            <person name="Wilson M."/>
            <person name="Piel J."/>
            <person name="Ashoor H."/>
            <person name="Bougouffa S."/>
            <person name="Bajic V.B."/>
            <person name="Ryu T."/>
            <person name="Ravasi T."/>
            <person name="Bayer T."/>
            <person name="Micklem G."/>
            <person name="Kim H."/>
            <person name="Bhak J."/>
            <person name="Lajeunesse T.C."/>
            <person name="Voolstra C.R."/>
        </authorList>
    </citation>
    <scope>NUCLEOTIDE SEQUENCE [LARGE SCALE GENOMIC DNA]</scope>
    <source>
        <strain evidence="1 2">CCMP2467</strain>
    </source>
</reference>
<name>A0A1Q9BXL7_SYMMI</name>
<proteinExistence type="predicted"/>
<organism evidence="1 2">
    <name type="scientific">Symbiodinium microadriaticum</name>
    <name type="common">Dinoflagellate</name>
    <name type="synonym">Zooxanthella microadriatica</name>
    <dbReference type="NCBI Taxonomy" id="2951"/>
    <lineage>
        <taxon>Eukaryota</taxon>
        <taxon>Sar</taxon>
        <taxon>Alveolata</taxon>
        <taxon>Dinophyceae</taxon>
        <taxon>Suessiales</taxon>
        <taxon>Symbiodiniaceae</taxon>
        <taxon>Symbiodinium</taxon>
    </lineage>
</organism>
<dbReference type="Proteomes" id="UP000186817">
    <property type="component" value="Unassembled WGS sequence"/>
</dbReference>
<accession>A0A1Q9BXL7</accession>
<dbReference type="OrthoDB" id="414265at2759"/>
<comment type="caution">
    <text evidence="1">The sequence shown here is derived from an EMBL/GenBank/DDBJ whole genome shotgun (WGS) entry which is preliminary data.</text>
</comment>
<evidence type="ECO:0000313" key="1">
    <source>
        <dbReference type="EMBL" id="OLP75402.1"/>
    </source>
</evidence>